<name>A0A7I7U071_MYCPF</name>
<evidence type="ECO:0000313" key="2">
    <source>
        <dbReference type="Proteomes" id="UP000466554"/>
    </source>
</evidence>
<reference evidence="1 2" key="1">
    <citation type="journal article" date="2019" name="Emerg. Microbes Infect.">
        <title>Comprehensive subspecies identification of 175 nontuberculous mycobacteria species based on 7547 genomic profiles.</title>
        <authorList>
            <person name="Matsumoto Y."/>
            <person name="Kinjo T."/>
            <person name="Motooka D."/>
            <person name="Nabeya D."/>
            <person name="Jung N."/>
            <person name="Uechi K."/>
            <person name="Horii T."/>
            <person name="Iida T."/>
            <person name="Fujita J."/>
            <person name="Nakamura S."/>
        </authorList>
    </citation>
    <scope>NUCLEOTIDE SEQUENCE [LARGE SCALE GENOMIC DNA]</scope>
    <source>
        <strain evidence="1 2">JCM 6367</strain>
    </source>
</reference>
<proteinExistence type="predicted"/>
<accession>A0A7I7U071</accession>
<dbReference type="AlphaFoldDB" id="A0A7I7U071"/>
<protein>
    <submittedName>
        <fullName evidence="1">Uncharacterized protein</fullName>
    </submittedName>
</protein>
<sequence>MTAWASATEASATCPVTTPVAGLVTGADAPLVPANTSLFTQCEIVLAMEMAPFRRGLRRAWWDISDSEVSARPPGMTKCIDLAGRVYTL</sequence>
<evidence type="ECO:0000313" key="1">
    <source>
        <dbReference type="EMBL" id="BBY74079.1"/>
    </source>
</evidence>
<dbReference type="EMBL" id="AP022598">
    <property type="protein sequence ID" value="BBY74079.1"/>
    <property type="molecule type" value="Genomic_DNA"/>
</dbReference>
<gene>
    <name evidence="1" type="ORF">MPRF_09780</name>
</gene>
<dbReference type="Proteomes" id="UP000466554">
    <property type="component" value="Chromosome"/>
</dbReference>
<organism evidence="1 2">
    <name type="scientific">Mycolicibacterium parafortuitum</name>
    <name type="common">Mycobacterium parafortuitum</name>
    <dbReference type="NCBI Taxonomy" id="39692"/>
    <lineage>
        <taxon>Bacteria</taxon>
        <taxon>Bacillati</taxon>
        <taxon>Actinomycetota</taxon>
        <taxon>Actinomycetes</taxon>
        <taxon>Mycobacteriales</taxon>
        <taxon>Mycobacteriaceae</taxon>
        <taxon>Mycolicibacterium</taxon>
    </lineage>
</organism>